<keyword evidence="10 12" id="KW-0472">Membrane</keyword>
<dbReference type="InterPro" id="IPR047590">
    <property type="entry name" value="FtsX_proteobact-type"/>
</dbReference>
<keyword evidence="11 12" id="KW-0131">Cell cycle</keyword>
<dbReference type="Proteomes" id="UP001595705">
    <property type="component" value="Unassembled WGS sequence"/>
</dbReference>
<evidence type="ECO:0000259" key="15">
    <source>
        <dbReference type="Pfam" id="PF18075"/>
    </source>
</evidence>
<evidence type="ECO:0000256" key="6">
    <source>
        <dbReference type="ARBA" id="ARBA00022519"/>
    </source>
</evidence>
<keyword evidence="9 13" id="KW-1133">Transmembrane helix</keyword>
<evidence type="ECO:0000313" key="16">
    <source>
        <dbReference type="EMBL" id="MFC3716419.1"/>
    </source>
</evidence>
<proteinExistence type="inferred from homology"/>
<evidence type="ECO:0000256" key="8">
    <source>
        <dbReference type="ARBA" id="ARBA00022692"/>
    </source>
</evidence>
<feature type="domain" description="ABC3 transporter permease C-terminal" evidence="14">
    <location>
        <begin position="182"/>
        <end position="302"/>
    </location>
</feature>
<protein>
    <recommendedName>
        <fullName evidence="4 12">Cell division protein FtsX</fullName>
    </recommendedName>
</protein>
<feature type="transmembrane region" description="Helical" evidence="13">
    <location>
        <begin position="33"/>
        <end position="56"/>
    </location>
</feature>
<comment type="similarity">
    <text evidence="2 12">Belongs to the ABC-4 integral membrane protein family. FtsX subfamily.</text>
</comment>
<comment type="caution">
    <text evidence="16">The sequence shown here is derived from an EMBL/GenBank/DDBJ whole genome shotgun (WGS) entry which is preliminary data.</text>
</comment>
<dbReference type="RefSeq" id="WP_386743552.1">
    <property type="nucleotide sequence ID" value="NZ_JBHRYA010000007.1"/>
</dbReference>
<accession>A0ABV7XK48</accession>
<dbReference type="Pfam" id="PF18075">
    <property type="entry name" value="FtsX_ECD"/>
    <property type="match status" value="1"/>
</dbReference>
<dbReference type="InterPro" id="IPR040690">
    <property type="entry name" value="FtsX_ECD"/>
</dbReference>
<comment type="function">
    <text evidence="12">Part of the ABC transporter FtsEX involved in cellular division.</text>
</comment>
<evidence type="ECO:0000256" key="11">
    <source>
        <dbReference type="ARBA" id="ARBA00023306"/>
    </source>
</evidence>
<keyword evidence="5 12" id="KW-1003">Cell membrane</keyword>
<feature type="domain" description="FtsX extracellular" evidence="15">
    <location>
        <begin position="71"/>
        <end position="144"/>
    </location>
</feature>
<dbReference type="Gene3D" id="3.30.70.3040">
    <property type="match status" value="1"/>
</dbReference>
<dbReference type="Pfam" id="PF02687">
    <property type="entry name" value="FtsX"/>
    <property type="match status" value="1"/>
</dbReference>
<evidence type="ECO:0000256" key="5">
    <source>
        <dbReference type="ARBA" id="ARBA00022475"/>
    </source>
</evidence>
<evidence type="ECO:0000256" key="9">
    <source>
        <dbReference type="ARBA" id="ARBA00022989"/>
    </source>
</evidence>
<feature type="transmembrane region" description="Helical" evidence="13">
    <location>
        <begin position="273"/>
        <end position="296"/>
    </location>
</feature>
<dbReference type="PANTHER" id="PTHR47755">
    <property type="entry name" value="CELL DIVISION PROTEIN FTSX"/>
    <property type="match status" value="1"/>
</dbReference>
<keyword evidence="8 13" id="KW-0812">Transmembrane</keyword>
<evidence type="ECO:0000256" key="13">
    <source>
        <dbReference type="SAM" id="Phobius"/>
    </source>
</evidence>
<feature type="transmembrane region" description="Helical" evidence="13">
    <location>
        <begin position="179"/>
        <end position="199"/>
    </location>
</feature>
<evidence type="ECO:0000256" key="1">
    <source>
        <dbReference type="ARBA" id="ARBA00004429"/>
    </source>
</evidence>
<dbReference type="NCBIfam" id="TIGR00439">
    <property type="entry name" value="FtsX_Gneg"/>
    <property type="match status" value="1"/>
</dbReference>
<evidence type="ECO:0000256" key="4">
    <source>
        <dbReference type="ARBA" id="ARBA00021907"/>
    </source>
</evidence>
<comment type="subunit">
    <text evidence="3">Forms a membrane-associated complex with FtsE.</text>
</comment>
<name>A0ABV7XK48_9GAMM</name>
<dbReference type="InterPro" id="IPR004513">
    <property type="entry name" value="FtsX"/>
</dbReference>
<dbReference type="InterPro" id="IPR003838">
    <property type="entry name" value="ABC3_permease_C"/>
</dbReference>
<dbReference type="PIRSF" id="PIRSF003097">
    <property type="entry name" value="FtsX"/>
    <property type="match status" value="1"/>
</dbReference>
<evidence type="ECO:0000256" key="12">
    <source>
        <dbReference type="PIRNR" id="PIRNR003097"/>
    </source>
</evidence>
<evidence type="ECO:0000256" key="7">
    <source>
        <dbReference type="ARBA" id="ARBA00022618"/>
    </source>
</evidence>
<dbReference type="PANTHER" id="PTHR47755:SF1">
    <property type="entry name" value="CELL DIVISION PROTEIN FTSX"/>
    <property type="match status" value="1"/>
</dbReference>
<evidence type="ECO:0000313" key="17">
    <source>
        <dbReference type="Proteomes" id="UP001595705"/>
    </source>
</evidence>
<gene>
    <name evidence="16" type="primary">ftsX</name>
    <name evidence="16" type="ORF">ACFONC_09660</name>
</gene>
<feature type="transmembrane region" description="Helical" evidence="13">
    <location>
        <begin position="227"/>
        <end position="253"/>
    </location>
</feature>
<dbReference type="EMBL" id="JBHRYA010000007">
    <property type="protein sequence ID" value="MFC3716419.1"/>
    <property type="molecule type" value="Genomic_DNA"/>
</dbReference>
<organism evidence="16 17">
    <name type="scientific">Luteimonas soli</name>
    <dbReference type="NCBI Taxonomy" id="1648966"/>
    <lineage>
        <taxon>Bacteria</taxon>
        <taxon>Pseudomonadati</taxon>
        <taxon>Pseudomonadota</taxon>
        <taxon>Gammaproteobacteria</taxon>
        <taxon>Lysobacterales</taxon>
        <taxon>Lysobacteraceae</taxon>
        <taxon>Luteimonas</taxon>
    </lineage>
</organism>
<reference evidence="17" key="1">
    <citation type="journal article" date="2019" name="Int. J. Syst. Evol. Microbiol.">
        <title>The Global Catalogue of Microorganisms (GCM) 10K type strain sequencing project: providing services to taxonomists for standard genome sequencing and annotation.</title>
        <authorList>
            <consortium name="The Broad Institute Genomics Platform"/>
            <consortium name="The Broad Institute Genome Sequencing Center for Infectious Disease"/>
            <person name="Wu L."/>
            <person name="Ma J."/>
        </authorList>
    </citation>
    <scope>NUCLEOTIDE SEQUENCE [LARGE SCALE GENOMIC DNA]</scope>
    <source>
        <strain evidence="17">KCTC 42441</strain>
    </source>
</reference>
<keyword evidence="7 12" id="KW-0132">Cell division</keyword>
<keyword evidence="6 12" id="KW-0997">Cell inner membrane</keyword>
<evidence type="ECO:0000256" key="10">
    <source>
        <dbReference type="ARBA" id="ARBA00023136"/>
    </source>
</evidence>
<evidence type="ECO:0000259" key="14">
    <source>
        <dbReference type="Pfam" id="PF02687"/>
    </source>
</evidence>
<evidence type="ECO:0000256" key="2">
    <source>
        <dbReference type="ARBA" id="ARBA00007379"/>
    </source>
</evidence>
<evidence type="ECO:0000256" key="3">
    <source>
        <dbReference type="ARBA" id="ARBA00011160"/>
    </source>
</evidence>
<sequence length="309" mass="33145">MSSKGGNSRIGTWFDHHVYSFVASLGRVLRKPWATALTVGVMAVALALPLGLWLVLGNVERFSGSVQQSREISVFLKQDVAGDRATALAEELRDRRNVGDVQLLTPEQGLQSLRDKGVPATAIDAAGDNPLPYVLVVTPAGDEMMLAAGLEQLPEAELVQHDTQWRERLDGWLRFGSRVAWVLAFLLGLGALLVVGNTVRLDIQSRREEIGVLQLLGATDGFIRRPFLYLGAWYGIGAGVIALGLLAAAGHALREPLAQLAASYGSSFELTGFTPQVALAVLAGAVVLGWLGAGFVTGHYLRQTRPTQT</sequence>
<comment type="subcellular location">
    <subcellularLocation>
        <location evidence="1">Cell inner membrane</location>
        <topology evidence="1">Multi-pass membrane protein</topology>
    </subcellularLocation>
</comment>
<keyword evidence="17" id="KW-1185">Reference proteome</keyword>